<dbReference type="CTD" id="766"/>
<evidence type="ECO:0000313" key="3">
    <source>
        <dbReference type="Proteomes" id="UP000515159"/>
    </source>
</evidence>
<sequence>MLQFLCSAAQLQCQAEWAPLPADSSGSVLFAFPAAGAPGPLAGPSEWHRSFPIAEGDRQSPIDIVPSQATYNPNLTPLVVSYELSASHTISNNGHSVMVDFEDCDDKTVISGGPLEGPYRLKQFHFHWGTKTNQGSEHTVNGKSFPCETGHEHTGMNRLTDALYMVKFKGTKAQFDNFNPKCLLPSKQDYWTYPGSLTTPPLNESVLWIMLKDPVYVSEKQMLKFRKTLFCNCEEEDGRIRMVNNFRPPQPLKGRTVQASFKS</sequence>
<feature type="domain" description="Alpha-carbonic anhydrase" evidence="2">
    <location>
        <begin position="30"/>
        <end position="261"/>
    </location>
</feature>
<dbReference type="Gene3D" id="3.10.200.10">
    <property type="entry name" value="Alpha carbonic anhydrase"/>
    <property type="match status" value="2"/>
</dbReference>
<dbReference type="GeneID" id="117359589"/>
<name>A0A6P8RDK1_GEOSA</name>
<dbReference type="InterPro" id="IPR001148">
    <property type="entry name" value="CA_dom"/>
</dbReference>
<dbReference type="GO" id="GO:0008270">
    <property type="term" value="F:zinc ion binding"/>
    <property type="evidence" value="ECO:0007669"/>
    <property type="project" value="InterPro"/>
</dbReference>
<accession>A0A6P8RDK1</accession>
<keyword evidence="3" id="KW-1185">Reference proteome</keyword>
<evidence type="ECO:0000313" key="4">
    <source>
        <dbReference type="RefSeq" id="XP_033798536.1"/>
    </source>
</evidence>
<dbReference type="GO" id="GO:0051453">
    <property type="term" value="P:regulation of intracellular pH"/>
    <property type="evidence" value="ECO:0007669"/>
    <property type="project" value="TreeGrafter"/>
</dbReference>
<dbReference type="PROSITE" id="PS51144">
    <property type="entry name" value="ALPHA_CA_2"/>
    <property type="match status" value="1"/>
</dbReference>
<evidence type="ECO:0000259" key="2">
    <source>
        <dbReference type="PROSITE" id="PS51144"/>
    </source>
</evidence>
<dbReference type="RefSeq" id="XP_033798536.1">
    <property type="nucleotide sequence ID" value="XM_033942645.1"/>
</dbReference>
<proteinExistence type="inferred from homology"/>
<dbReference type="SMART" id="SM01057">
    <property type="entry name" value="Carb_anhydrase"/>
    <property type="match status" value="1"/>
</dbReference>
<evidence type="ECO:0000256" key="1">
    <source>
        <dbReference type="ARBA" id="ARBA00010718"/>
    </source>
</evidence>
<dbReference type="PANTHER" id="PTHR18952">
    <property type="entry name" value="CARBONIC ANHYDRASE"/>
    <property type="match status" value="1"/>
</dbReference>
<dbReference type="InterPro" id="IPR036398">
    <property type="entry name" value="CA_dom_sf"/>
</dbReference>
<gene>
    <name evidence="4" type="primary">CA7</name>
</gene>
<dbReference type="Pfam" id="PF00194">
    <property type="entry name" value="Carb_anhydrase"/>
    <property type="match status" value="2"/>
</dbReference>
<dbReference type="InterPro" id="IPR023561">
    <property type="entry name" value="Carbonic_anhydrase_a-class"/>
</dbReference>
<reference evidence="4" key="1">
    <citation type="submission" date="2025-08" db="UniProtKB">
        <authorList>
            <consortium name="RefSeq"/>
        </authorList>
    </citation>
    <scope>IDENTIFICATION</scope>
</reference>
<comment type="similarity">
    <text evidence="1">Belongs to the alpha-carbonic anhydrase family.</text>
</comment>
<dbReference type="Proteomes" id="UP000515159">
    <property type="component" value="Chromosome 4"/>
</dbReference>
<protein>
    <submittedName>
        <fullName evidence="4">Carbonic anhydrase 7 isoform X3</fullName>
    </submittedName>
</protein>
<dbReference type="SUPFAM" id="SSF51069">
    <property type="entry name" value="Carbonic anhydrase"/>
    <property type="match status" value="1"/>
</dbReference>
<dbReference type="GO" id="GO:0004089">
    <property type="term" value="F:carbonate dehydratase activity"/>
    <property type="evidence" value="ECO:0007669"/>
    <property type="project" value="InterPro"/>
</dbReference>
<dbReference type="GO" id="GO:0005737">
    <property type="term" value="C:cytoplasm"/>
    <property type="evidence" value="ECO:0007669"/>
    <property type="project" value="TreeGrafter"/>
</dbReference>
<organism evidence="3 4">
    <name type="scientific">Geotrypetes seraphini</name>
    <name type="common">Gaboon caecilian</name>
    <name type="synonym">Caecilia seraphini</name>
    <dbReference type="NCBI Taxonomy" id="260995"/>
    <lineage>
        <taxon>Eukaryota</taxon>
        <taxon>Metazoa</taxon>
        <taxon>Chordata</taxon>
        <taxon>Craniata</taxon>
        <taxon>Vertebrata</taxon>
        <taxon>Euteleostomi</taxon>
        <taxon>Amphibia</taxon>
        <taxon>Gymnophiona</taxon>
        <taxon>Geotrypetes</taxon>
    </lineage>
</organism>
<dbReference type="AlphaFoldDB" id="A0A6P8RDK1"/>
<dbReference type="PANTHER" id="PTHR18952:SF124">
    <property type="entry name" value="CARBONIC ANHYDRASE 7"/>
    <property type="match status" value="1"/>
</dbReference>